<evidence type="ECO:0000256" key="1">
    <source>
        <dbReference type="ARBA" id="ARBA00009477"/>
    </source>
</evidence>
<dbReference type="Gene3D" id="2.40.30.170">
    <property type="match status" value="1"/>
</dbReference>
<keyword evidence="6" id="KW-1185">Reference proteome</keyword>
<feature type="domain" description="YknX-like C-terminal permuted SH3-like" evidence="4">
    <location>
        <begin position="321"/>
        <end position="388"/>
    </location>
</feature>
<dbReference type="PANTHER" id="PTHR30469">
    <property type="entry name" value="MULTIDRUG RESISTANCE PROTEIN MDTA"/>
    <property type="match status" value="1"/>
</dbReference>
<dbReference type="NCBIfam" id="TIGR01730">
    <property type="entry name" value="RND_mfp"/>
    <property type="match status" value="1"/>
</dbReference>
<dbReference type="SUPFAM" id="SSF111369">
    <property type="entry name" value="HlyD-like secretion proteins"/>
    <property type="match status" value="1"/>
</dbReference>
<keyword evidence="2" id="KW-0732">Signal</keyword>
<dbReference type="GO" id="GO:1990281">
    <property type="term" value="C:efflux pump complex"/>
    <property type="evidence" value="ECO:0007669"/>
    <property type="project" value="TreeGrafter"/>
</dbReference>
<name>A0A936YL94_9HYPH</name>
<dbReference type="InterPro" id="IPR006143">
    <property type="entry name" value="RND_pump_MFP"/>
</dbReference>
<dbReference type="Pfam" id="PF25954">
    <property type="entry name" value="Beta-barrel_RND_2"/>
    <property type="match status" value="1"/>
</dbReference>
<protein>
    <submittedName>
        <fullName evidence="5">Efflux RND transporter periplasmic adaptor subunit</fullName>
    </submittedName>
</protein>
<dbReference type="InterPro" id="IPR058637">
    <property type="entry name" value="YknX-like_C"/>
</dbReference>
<dbReference type="InterPro" id="IPR058792">
    <property type="entry name" value="Beta-barrel_RND_2"/>
</dbReference>
<dbReference type="EMBL" id="JAEQNC010000003">
    <property type="protein sequence ID" value="MBL0371628.1"/>
    <property type="molecule type" value="Genomic_DNA"/>
</dbReference>
<evidence type="ECO:0000259" key="4">
    <source>
        <dbReference type="Pfam" id="PF25989"/>
    </source>
</evidence>
<dbReference type="RefSeq" id="WP_201654779.1">
    <property type="nucleotide sequence ID" value="NZ_JAEQNC010000003.1"/>
</dbReference>
<dbReference type="PANTHER" id="PTHR30469:SF15">
    <property type="entry name" value="HLYD FAMILY OF SECRETION PROTEINS"/>
    <property type="match status" value="1"/>
</dbReference>
<dbReference type="Gene3D" id="2.40.420.20">
    <property type="match status" value="1"/>
</dbReference>
<dbReference type="Proteomes" id="UP000633219">
    <property type="component" value="Unassembled WGS sequence"/>
</dbReference>
<comment type="caution">
    <text evidence="5">The sequence shown here is derived from an EMBL/GenBank/DDBJ whole genome shotgun (WGS) entry which is preliminary data.</text>
</comment>
<reference evidence="5" key="1">
    <citation type="submission" date="2021-01" db="EMBL/GenBank/DDBJ databases">
        <title>Rhizobium sp. strain KVB221 16S ribosomal RNA gene Genome sequencing and assembly.</title>
        <authorList>
            <person name="Kang M."/>
        </authorList>
    </citation>
    <scope>NUCLEOTIDE SEQUENCE</scope>
    <source>
        <strain evidence="5">KVB221</strain>
    </source>
</reference>
<dbReference type="Gene3D" id="1.10.287.470">
    <property type="entry name" value="Helix hairpin bin"/>
    <property type="match status" value="1"/>
</dbReference>
<proteinExistence type="inferred from homology"/>
<evidence type="ECO:0000313" key="6">
    <source>
        <dbReference type="Proteomes" id="UP000633219"/>
    </source>
</evidence>
<accession>A0A936YL94</accession>
<dbReference type="GO" id="GO:0015562">
    <property type="term" value="F:efflux transmembrane transporter activity"/>
    <property type="evidence" value="ECO:0007669"/>
    <property type="project" value="TreeGrafter"/>
</dbReference>
<dbReference type="Pfam" id="PF25989">
    <property type="entry name" value="YknX_C"/>
    <property type="match status" value="1"/>
</dbReference>
<dbReference type="AlphaFoldDB" id="A0A936YL94"/>
<feature type="domain" description="CusB-like beta-barrel" evidence="3">
    <location>
        <begin position="247"/>
        <end position="313"/>
    </location>
</feature>
<organism evidence="5 6">
    <name type="scientific">Rhizobium setariae</name>
    <dbReference type="NCBI Taxonomy" id="2801340"/>
    <lineage>
        <taxon>Bacteria</taxon>
        <taxon>Pseudomonadati</taxon>
        <taxon>Pseudomonadota</taxon>
        <taxon>Alphaproteobacteria</taxon>
        <taxon>Hyphomicrobiales</taxon>
        <taxon>Rhizobiaceae</taxon>
        <taxon>Rhizobium/Agrobacterium group</taxon>
        <taxon>Rhizobium</taxon>
    </lineage>
</organism>
<feature type="signal peptide" evidence="2">
    <location>
        <begin position="1"/>
        <end position="25"/>
    </location>
</feature>
<dbReference type="Gene3D" id="2.40.50.100">
    <property type="match status" value="1"/>
</dbReference>
<evidence type="ECO:0000259" key="3">
    <source>
        <dbReference type="Pfam" id="PF25954"/>
    </source>
</evidence>
<evidence type="ECO:0000256" key="2">
    <source>
        <dbReference type="SAM" id="SignalP"/>
    </source>
</evidence>
<sequence>MHTCKKASLLAAALLLAAPSVSAVAAEQVAAPAAAQEQNFPAIRVVETAERELVDRIMVTGTFQAVEEVYVQPQVEALRIEKLNVDVGDMVKAGDTLATLSEDALILQKSQLQANRAKAEAVGAQLVAQLVEAKANEAEAIRQAVRAEKLEKIDAVSTSQAEQLRASATAASARVNSANQAILANKADVKVVDAQIADIDLKLARTAVTAPVGGIVSARHARIGAIAASIGNPLFTIIRDNAIELKGDVAEGDLLKLKPGQPVHMAVAGTSAKVTGTVRSIDPVIDSTTRLGSVKVAVNDPAQARIGMYASAEVIVSDRKVLSVPLTAITAEKNGSYVRKIVDQRVKLTKVVTGVQDGDFVEIVSGLGAKDVVVEKAGAYVRDGDRITPVFLDKTASN</sequence>
<comment type="similarity">
    <text evidence="1">Belongs to the membrane fusion protein (MFP) (TC 8.A.1) family.</text>
</comment>
<gene>
    <name evidence="5" type="ORF">JJB09_06280</name>
</gene>
<evidence type="ECO:0000313" key="5">
    <source>
        <dbReference type="EMBL" id="MBL0371628.1"/>
    </source>
</evidence>
<feature type="chain" id="PRO_5036760065" evidence="2">
    <location>
        <begin position="26"/>
        <end position="398"/>
    </location>
</feature>